<organism evidence="2 3">
    <name type="scientific">Mucuna pruriens</name>
    <name type="common">Velvet bean</name>
    <name type="synonym">Dolichos pruriens</name>
    <dbReference type="NCBI Taxonomy" id="157652"/>
    <lineage>
        <taxon>Eukaryota</taxon>
        <taxon>Viridiplantae</taxon>
        <taxon>Streptophyta</taxon>
        <taxon>Embryophyta</taxon>
        <taxon>Tracheophyta</taxon>
        <taxon>Spermatophyta</taxon>
        <taxon>Magnoliopsida</taxon>
        <taxon>eudicotyledons</taxon>
        <taxon>Gunneridae</taxon>
        <taxon>Pentapetalae</taxon>
        <taxon>rosids</taxon>
        <taxon>fabids</taxon>
        <taxon>Fabales</taxon>
        <taxon>Fabaceae</taxon>
        <taxon>Papilionoideae</taxon>
        <taxon>50 kb inversion clade</taxon>
        <taxon>NPAAA clade</taxon>
        <taxon>indigoferoid/millettioid clade</taxon>
        <taxon>Phaseoleae</taxon>
        <taxon>Mucuna</taxon>
    </lineage>
</organism>
<evidence type="ECO:0000256" key="1">
    <source>
        <dbReference type="SAM" id="Coils"/>
    </source>
</evidence>
<reference evidence="2" key="1">
    <citation type="submission" date="2018-05" db="EMBL/GenBank/DDBJ databases">
        <title>Draft genome of Mucuna pruriens seed.</title>
        <authorList>
            <person name="Nnadi N.E."/>
            <person name="Vos R."/>
            <person name="Hasami M.H."/>
            <person name="Devisetty U.K."/>
            <person name="Aguiy J.C."/>
        </authorList>
    </citation>
    <scope>NUCLEOTIDE SEQUENCE [LARGE SCALE GENOMIC DNA]</scope>
    <source>
        <strain evidence="2">JCA_2017</strain>
    </source>
</reference>
<dbReference type="EMBL" id="QJKJ01009856">
    <property type="protein sequence ID" value="RDX75382.1"/>
    <property type="molecule type" value="Genomic_DNA"/>
</dbReference>
<comment type="caution">
    <text evidence="2">The sequence shown here is derived from an EMBL/GenBank/DDBJ whole genome shotgun (WGS) entry which is preliminary data.</text>
</comment>
<accession>A0A371FAR7</accession>
<name>A0A371FAR7_MUCPR</name>
<evidence type="ECO:0000313" key="3">
    <source>
        <dbReference type="Proteomes" id="UP000257109"/>
    </source>
</evidence>
<keyword evidence="3" id="KW-1185">Reference proteome</keyword>
<evidence type="ECO:0000313" key="2">
    <source>
        <dbReference type="EMBL" id="RDX75382.1"/>
    </source>
</evidence>
<proteinExistence type="predicted"/>
<feature type="non-terminal residue" evidence="2">
    <location>
        <position position="1"/>
    </location>
</feature>
<feature type="coiled-coil region" evidence="1">
    <location>
        <begin position="33"/>
        <end position="67"/>
    </location>
</feature>
<keyword evidence="1" id="KW-0175">Coiled coil</keyword>
<gene>
    <name evidence="2" type="ORF">CR513_44727</name>
</gene>
<dbReference type="AlphaFoldDB" id="A0A371FAR7"/>
<protein>
    <submittedName>
        <fullName evidence="2">Uncharacterized protein</fullName>
    </submittedName>
</protein>
<sequence length="163" mass="18943">MSITRHQTSLGNGRDENTLQQLLRVVTSLQEKSEEQTHLNAEATRRYEEAEKRYEEAMRRVGEHELKLREQLDALKMIVERVTNLFDIKQIKSESLKQYLACFNSATIQVDNQDKKFFMKAFQKGLRVVLSGSLDLRKPASIGEIRARVEKYVEAKEGKKDQL</sequence>
<dbReference type="Proteomes" id="UP000257109">
    <property type="component" value="Unassembled WGS sequence"/>
</dbReference>